<reference evidence="3 5" key="1">
    <citation type="journal article" date="2015" name="Genome Announc.">
        <title>Draft Genome of the Euendolithic (true boring) Cyanobacterium Mastigocoleus testarum strain BC008.</title>
        <authorList>
            <person name="Guida B.S."/>
            <person name="Garcia-Pichel F."/>
        </authorList>
    </citation>
    <scope>NUCLEOTIDE SEQUENCE [LARGE SCALE GENOMIC DNA]</scope>
    <source>
        <strain evidence="3 5">BC008</strain>
    </source>
</reference>
<protein>
    <submittedName>
        <fullName evidence="3">Transposase</fullName>
    </submittedName>
</protein>
<dbReference type="EMBL" id="LMTZ01000077">
    <property type="protein sequence ID" value="KST68170.1"/>
    <property type="molecule type" value="Genomic_DNA"/>
</dbReference>
<dbReference type="Pfam" id="PF07282">
    <property type="entry name" value="Cas12f1-like_TNB"/>
    <property type="match status" value="1"/>
</dbReference>
<dbReference type="Proteomes" id="UP000053372">
    <property type="component" value="Unassembled WGS sequence"/>
</dbReference>
<dbReference type="OrthoDB" id="442799at2"/>
<name>A0A0V7ZUK9_9CYAN</name>
<evidence type="ECO:0000259" key="2">
    <source>
        <dbReference type="Pfam" id="PF07282"/>
    </source>
</evidence>
<dbReference type="RefSeq" id="WP_027843226.1">
    <property type="nucleotide sequence ID" value="NZ_LMTZ01000045.1"/>
</dbReference>
<sequence length="463" mass="53140">MYRTIPVRAKFNDWENDYWADQCRNSNSLINCAIYYAKQKHYSALAEMGNAQSLYWRGDELRSGWKTYRCDIKYPELDKALKQSPHYKALAAQAAQQTLKSVGESITSYNGLVKAYYKGEVDRPRLPKYRKKGGLAAVTFPKQLLRLIDGRVYPPISKEVKPHLIDEISLHLPEFIDFDWVKEVTIRPNLGEFWVDWVIDDGKEPITHNPNLDYSQAWSFDHGGTNWLTGVSTRGRSLIIDGRKLKSMNQGYCRLVAKYKQGKSDFYWDANLDRVQRKRNNQTRDAINKAARFIVNRCLNDGIGNLIIGWNNGQKQRSKMSKRNNQNFVVIPTGRLIERLKQFCPEYGIVLTITEESYTSKSCFLSDDFLPKVGEKPQNWKPSGTRVKRGMYKTGSCFLINADCNGAANIARKVATQLGIDLTKVGRGALTLPKRYDLLSDLTRTYRKRCLNRTISEKLTTVA</sequence>
<comment type="caution">
    <text evidence="3">The sequence shown here is derived from an EMBL/GenBank/DDBJ whole genome shotgun (WGS) entry which is preliminary data.</text>
</comment>
<dbReference type="EMBL" id="LMTZ01000045">
    <property type="protein sequence ID" value="KST68833.1"/>
    <property type="molecule type" value="Genomic_DNA"/>
</dbReference>
<evidence type="ECO:0000313" key="5">
    <source>
        <dbReference type="Proteomes" id="UP000053372"/>
    </source>
</evidence>
<gene>
    <name evidence="3" type="ORF">BC008_32635</name>
    <name evidence="4" type="ORF">BC008_34320</name>
</gene>
<dbReference type="InterPro" id="IPR010095">
    <property type="entry name" value="Cas12f1-like_TNB"/>
</dbReference>
<keyword evidence="1" id="KW-0238">DNA-binding</keyword>
<organism evidence="3 5">
    <name type="scientific">Mastigocoleus testarum BC008</name>
    <dbReference type="NCBI Taxonomy" id="371196"/>
    <lineage>
        <taxon>Bacteria</taxon>
        <taxon>Bacillati</taxon>
        <taxon>Cyanobacteriota</taxon>
        <taxon>Cyanophyceae</taxon>
        <taxon>Nostocales</taxon>
        <taxon>Hapalosiphonaceae</taxon>
        <taxon>Mastigocoleus</taxon>
    </lineage>
</organism>
<dbReference type="NCBIfam" id="TIGR01766">
    <property type="entry name" value="IS200/IS605 family accessory protein TnpB-like domain"/>
    <property type="match status" value="1"/>
</dbReference>
<evidence type="ECO:0000313" key="4">
    <source>
        <dbReference type="EMBL" id="KST68833.1"/>
    </source>
</evidence>
<dbReference type="NCBIfam" id="NF040570">
    <property type="entry name" value="guided_TnpB"/>
    <property type="match status" value="1"/>
</dbReference>
<evidence type="ECO:0000256" key="1">
    <source>
        <dbReference type="ARBA" id="ARBA00023125"/>
    </source>
</evidence>
<accession>A0A0V7ZUK9</accession>
<dbReference type="AlphaFoldDB" id="A0A0V7ZUK9"/>
<feature type="domain" description="Cas12f1-like TNB" evidence="2">
    <location>
        <begin position="334"/>
        <end position="410"/>
    </location>
</feature>
<proteinExistence type="predicted"/>
<keyword evidence="5" id="KW-1185">Reference proteome</keyword>
<dbReference type="GO" id="GO:0003677">
    <property type="term" value="F:DNA binding"/>
    <property type="evidence" value="ECO:0007669"/>
    <property type="project" value="UniProtKB-KW"/>
</dbReference>
<evidence type="ECO:0000313" key="3">
    <source>
        <dbReference type="EMBL" id="KST68170.1"/>
    </source>
</evidence>